<feature type="chain" id="PRO_5045207438" evidence="1">
    <location>
        <begin position="20"/>
        <end position="382"/>
    </location>
</feature>
<name>A0ABS8PXK6_9BACT</name>
<dbReference type="InterPro" id="IPR025975">
    <property type="entry name" value="Polysacc_lyase"/>
</dbReference>
<dbReference type="Pfam" id="PF14099">
    <property type="entry name" value="Polysacc_lyase"/>
    <property type="match status" value="1"/>
</dbReference>
<keyword evidence="3" id="KW-1185">Reference proteome</keyword>
<proteinExistence type="predicted"/>
<reference evidence="2 3" key="1">
    <citation type="submission" date="2021-11" db="EMBL/GenBank/DDBJ databases">
        <title>Genomic of Niabella pedocola.</title>
        <authorList>
            <person name="Wu T."/>
        </authorList>
    </citation>
    <scope>NUCLEOTIDE SEQUENCE [LARGE SCALE GENOMIC DNA]</scope>
    <source>
        <strain evidence="2 3">JCM 31011</strain>
    </source>
</reference>
<dbReference type="Proteomes" id="UP001199816">
    <property type="component" value="Unassembled WGS sequence"/>
</dbReference>
<evidence type="ECO:0000256" key="1">
    <source>
        <dbReference type="SAM" id="SignalP"/>
    </source>
</evidence>
<dbReference type="RefSeq" id="WP_231007491.1">
    <property type="nucleotide sequence ID" value="NZ_JAJNEC010000006.1"/>
</dbReference>
<keyword evidence="1" id="KW-0732">Signal</keyword>
<organism evidence="2 3">
    <name type="scientific">Niabella pedocola</name>
    <dbReference type="NCBI Taxonomy" id="1752077"/>
    <lineage>
        <taxon>Bacteria</taxon>
        <taxon>Pseudomonadati</taxon>
        <taxon>Bacteroidota</taxon>
        <taxon>Chitinophagia</taxon>
        <taxon>Chitinophagales</taxon>
        <taxon>Chitinophagaceae</taxon>
        <taxon>Niabella</taxon>
    </lineage>
</organism>
<dbReference type="GO" id="GO:0016829">
    <property type="term" value="F:lyase activity"/>
    <property type="evidence" value="ECO:0007669"/>
    <property type="project" value="UniProtKB-KW"/>
</dbReference>
<sequence length="382" mass="42694">MKKISIGLLPVLFTLSAAAQKPGLEPVSSRVNVQADTARKADIVDGEWVAVGINRPYSIQKDATRSFNGTPSYRFELKGEDNSLEGYEEGSTKGRAELSYCYATADDFKGLPPDAYPTEQVLKMVYDRGKGQCKQGSKWTYTFSVYVPAALPAEVNTIFAQWHGMPSRTLVQDPSGKIMQLTPQQFVQLSDSVLFNKDQGFEKIKTVDKKGKESFKAGKKNGWKIEQGGYPPLAFGFSNNMFYIKANSDSKWMTDKTDRTLANPEKDATMVPVQSRYKISTIAYKGAFDAFPKDTWVTFTVAIDWSVYGGASNKMEQPGKLDVRMQYQRGKKNMNEHIVNNQPIAIGRNDESGYYFKFGIYRVGSSTVPVVYNLAGYSQVQR</sequence>
<keyword evidence="2" id="KW-0456">Lyase</keyword>
<accession>A0ABS8PXK6</accession>
<feature type="signal peptide" evidence="1">
    <location>
        <begin position="1"/>
        <end position="19"/>
    </location>
</feature>
<protein>
    <submittedName>
        <fullName evidence="2">Polysaccharide lyase</fullName>
    </submittedName>
</protein>
<evidence type="ECO:0000313" key="3">
    <source>
        <dbReference type="Proteomes" id="UP001199816"/>
    </source>
</evidence>
<comment type="caution">
    <text evidence="2">The sequence shown here is derived from an EMBL/GenBank/DDBJ whole genome shotgun (WGS) entry which is preliminary data.</text>
</comment>
<dbReference type="Gene3D" id="2.60.120.200">
    <property type="match status" value="1"/>
</dbReference>
<dbReference type="Gene3D" id="3.10.540.20">
    <property type="match status" value="1"/>
</dbReference>
<evidence type="ECO:0000313" key="2">
    <source>
        <dbReference type="EMBL" id="MCD2425078.1"/>
    </source>
</evidence>
<gene>
    <name evidence="2" type="ORF">LQ567_19995</name>
</gene>
<dbReference type="EMBL" id="JAJNEC010000006">
    <property type="protein sequence ID" value="MCD2425078.1"/>
    <property type="molecule type" value="Genomic_DNA"/>
</dbReference>